<keyword evidence="3" id="KW-1185">Reference proteome</keyword>
<name>A0ABU4WMB0_9FIRM</name>
<organism evidence="2 3">
    <name type="scientific">Absicoccus intestinalis</name>
    <dbReference type="NCBI Taxonomy" id="2926319"/>
    <lineage>
        <taxon>Bacteria</taxon>
        <taxon>Bacillati</taxon>
        <taxon>Bacillota</taxon>
        <taxon>Erysipelotrichia</taxon>
        <taxon>Erysipelotrichales</taxon>
        <taxon>Erysipelotrichaceae</taxon>
        <taxon>Absicoccus</taxon>
    </lineage>
</organism>
<sequence length="56" mass="6764">MTVHFTKEMIELWNLVLLYIFGQDVIVDAQENIKKAFEEFKKLYKEQQELEIRLGC</sequence>
<gene>
    <name evidence="2" type="ORF">MOZ64_07595</name>
</gene>
<dbReference type="Proteomes" id="UP001285244">
    <property type="component" value="Unassembled WGS sequence"/>
</dbReference>
<reference evidence="2 3" key="1">
    <citation type="submission" date="2022-03" db="EMBL/GenBank/DDBJ databases">
        <title>Novel taxa within the pig intestine.</title>
        <authorList>
            <person name="Wylensek D."/>
            <person name="Bishof K."/>
            <person name="Afrizal A."/>
            <person name="Clavel T."/>
        </authorList>
    </citation>
    <scope>NUCLEOTIDE SEQUENCE [LARGE SCALE GENOMIC DNA]</scope>
    <source>
        <strain evidence="2 3">Cla-KB-P134</strain>
    </source>
</reference>
<feature type="coiled-coil region" evidence="1">
    <location>
        <begin position="26"/>
        <end position="53"/>
    </location>
</feature>
<evidence type="ECO:0000313" key="2">
    <source>
        <dbReference type="EMBL" id="MDX8417705.1"/>
    </source>
</evidence>
<evidence type="ECO:0000313" key="3">
    <source>
        <dbReference type="Proteomes" id="UP001285244"/>
    </source>
</evidence>
<proteinExistence type="predicted"/>
<protein>
    <submittedName>
        <fullName evidence="2">Uncharacterized protein</fullName>
    </submittedName>
</protein>
<dbReference type="EMBL" id="JALBUS010000011">
    <property type="protein sequence ID" value="MDX8417705.1"/>
    <property type="molecule type" value="Genomic_DNA"/>
</dbReference>
<keyword evidence="1" id="KW-0175">Coiled coil</keyword>
<comment type="caution">
    <text evidence="2">The sequence shown here is derived from an EMBL/GenBank/DDBJ whole genome shotgun (WGS) entry which is preliminary data.</text>
</comment>
<evidence type="ECO:0000256" key="1">
    <source>
        <dbReference type="SAM" id="Coils"/>
    </source>
</evidence>
<accession>A0ABU4WMB0</accession>
<dbReference type="RefSeq" id="WP_320325980.1">
    <property type="nucleotide sequence ID" value="NZ_JALBUS010000011.1"/>
</dbReference>